<dbReference type="CDD" id="cd05008">
    <property type="entry name" value="SIS_GlmS_GlmD_1"/>
    <property type="match status" value="1"/>
</dbReference>
<dbReference type="PANTHER" id="PTHR10937:SF8">
    <property type="entry name" value="AMINOTRANSFERASE-RELATED"/>
    <property type="match status" value="1"/>
</dbReference>
<protein>
    <submittedName>
        <fullName evidence="3">SIS domain-containing protein</fullName>
        <ecNumber evidence="3">3.5.-.-</ecNumber>
    </submittedName>
</protein>
<dbReference type="GO" id="GO:0016787">
    <property type="term" value="F:hydrolase activity"/>
    <property type="evidence" value="ECO:0007669"/>
    <property type="project" value="UniProtKB-KW"/>
</dbReference>
<comment type="caution">
    <text evidence="3">The sequence shown here is derived from an EMBL/GenBank/DDBJ whole genome shotgun (WGS) entry which is preliminary data.</text>
</comment>
<gene>
    <name evidence="3" type="ORF">SHI21_02350</name>
</gene>
<feature type="domain" description="SIS" evidence="2">
    <location>
        <begin position="194"/>
        <end position="330"/>
    </location>
</feature>
<dbReference type="PROSITE" id="PS51464">
    <property type="entry name" value="SIS"/>
    <property type="match status" value="2"/>
</dbReference>
<dbReference type="EC" id="3.5.-.-" evidence="3"/>
<proteinExistence type="predicted"/>
<dbReference type="Proteomes" id="UP001302274">
    <property type="component" value="Unassembled WGS sequence"/>
</dbReference>
<dbReference type="SUPFAM" id="SSF53697">
    <property type="entry name" value="SIS domain"/>
    <property type="match status" value="1"/>
</dbReference>
<reference evidence="3 4" key="1">
    <citation type="submission" date="2023-11" db="EMBL/GenBank/DDBJ databases">
        <title>A Novel Polar Bacteriovorax (B. antarcticus) Isolated from the Biocrust in Antarctica.</title>
        <authorList>
            <person name="Mun W."/>
            <person name="Choi S.Y."/>
            <person name="Mitchell R.J."/>
        </authorList>
    </citation>
    <scope>NUCLEOTIDE SEQUENCE [LARGE SCALE GENOMIC DNA]</scope>
    <source>
        <strain evidence="3 4">PP10</strain>
    </source>
</reference>
<evidence type="ECO:0000313" key="3">
    <source>
        <dbReference type="EMBL" id="MEA9355020.1"/>
    </source>
</evidence>
<evidence type="ECO:0000259" key="2">
    <source>
        <dbReference type="PROSITE" id="PS51464"/>
    </source>
</evidence>
<dbReference type="EMBL" id="JAYGJQ010000001">
    <property type="protein sequence ID" value="MEA9355020.1"/>
    <property type="molecule type" value="Genomic_DNA"/>
</dbReference>
<feature type="domain" description="SIS" evidence="2">
    <location>
        <begin position="30"/>
        <end position="181"/>
    </location>
</feature>
<dbReference type="InterPro" id="IPR001347">
    <property type="entry name" value="SIS_dom"/>
</dbReference>
<dbReference type="Gene3D" id="3.40.50.10490">
    <property type="entry name" value="Glucose-6-phosphate isomerase like protein, domain 1"/>
    <property type="match status" value="2"/>
</dbReference>
<dbReference type="PANTHER" id="PTHR10937">
    <property type="entry name" value="GLUCOSAMINE--FRUCTOSE-6-PHOSPHATE AMINOTRANSFERASE, ISOMERIZING"/>
    <property type="match status" value="1"/>
</dbReference>
<sequence length="340" mass="36856">MISKMRTEALEAADVMYKQVQENKSLLQNIAKELNAIDPYSIVSIARGSSDHAAQYLNYLTMAKLGKLPTSLSMSILTLYKTELDVRRSIGIAISQSGQSPDVVNPLKYFTEHSLGSLALVNDTSSPLASAAKWTVPLHAGAEKSVAATKSFIASLSASAHLVASWKNDTALLEGLDRLPEDLKKAQACDWTSAIETLKNAKRIMVVGRGFGLPLALEASLKFKETCSIQAEAFSAAEIKHGPQALIENGYPLIVFANRGPALHSMLELAQDMRARGAKVILAAPSFVKEKDLLIHSAHSEELDILSAAQSFYLMIEELSKSLGLNPDEPRHLSKVTKTN</sequence>
<evidence type="ECO:0000256" key="1">
    <source>
        <dbReference type="ARBA" id="ARBA00022737"/>
    </source>
</evidence>
<evidence type="ECO:0000313" key="4">
    <source>
        <dbReference type="Proteomes" id="UP001302274"/>
    </source>
</evidence>
<name>A0ABU5VTP1_9BACT</name>
<dbReference type="Pfam" id="PF01380">
    <property type="entry name" value="SIS"/>
    <property type="match status" value="2"/>
</dbReference>
<dbReference type="RefSeq" id="WP_323574510.1">
    <property type="nucleotide sequence ID" value="NZ_JAYGJQ010000001.1"/>
</dbReference>
<accession>A0ABU5VTP1</accession>
<dbReference type="InterPro" id="IPR035466">
    <property type="entry name" value="GlmS/AgaS_SIS"/>
</dbReference>
<dbReference type="InterPro" id="IPR046348">
    <property type="entry name" value="SIS_dom_sf"/>
</dbReference>
<organism evidence="3 4">
    <name type="scientific">Bacteriovorax antarcticus</name>
    <dbReference type="NCBI Taxonomy" id="3088717"/>
    <lineage>
        <taxon>Bacteria</taxon>
        <taxon>Pseudomonadati</taxon>
        <taxon>Bdellovibrionota</taxon>
        <taxon>Bacteriovoracia</taxon>
        <taxon>Bacteriovoracales</taxon>
        <taxon>Bacteriovoracaceae</taxon>
        <taxon>Bacteriovorax</taxon>
    </lineage>
</organism>
<keyword evidence="1" id="KW-0677">Repeat</keyword>
<keyword evidence="4" id="KW-1185">Reference proteome</keyword>
<dbReference type="CDD" id="cd05009">
    <property type="entry name" value="SIS_GlmS_GlmD_2"/>
    <property type="match status" value="1"/>
</dbReference>
<keyword evidence="3" id="KW-0378">Hydrolase</keyword>
<dbReference type="InterPro" id="IPR035490">
    <property type="entry name" value="GlmS/FrlB_SIS"/>
</dbReference>